<reference evidence="1 2" key="1">
    <citation type="submission" date="2018-10" db="EMBL/GenBank/DDBJ databases">
        <title>A high-quality apple genome assembly.</title>
        <authorList>
            <person name="Hu J."/>
        </authorList>
    </citation>
    <scope>NUCLEOTIDE SEQUENCE [LARGE SCALE GENOMIC DNA]</scope>
    <source>
        <strain evidence="2">cv. HFTH1</strain>
        <tissue evidence="1">Young leaf</tissue>
    </source>
</reference>
<organism evidence="1 2">
    <name type="scientific">Malus domestica</name>
    <name type="common">Apple</name>
    <name type="synonym">Pyrus malus</name>
    <dbReference type="NCBI Taxonomy" id="3750"/>
    <lineage>
        <taxon>Eukaryota</taxon>
        <taxon>Viridiplantae</taxon>
        <taxon>Streptophyta</taxon>
        <taxon>Embryophyta</taxon>
        <taxon>Tracheophyta</taxon>
        <taxon>Spermatophyta</taxon>
        <taxon>Magnoliopsida</taxon>
        <taxon>eudicotyledons</taxon>
        <taxon>Gunneridae</taxon>
        <taxon>Pentapetalae</taxon>
        <taxon>rosids</taxon>
        <taxon>fabids</taxon>
        <taxon>Rosales</taxon>
        <taxon>Rosaceae</taxon>
        <taxon>Amygdaloideae</taxon>
        <taxon>Maleae</taxon>
        <taxon>Malus</taxon>
    </lineage>
</organism>
<accession>A0A498JCI8</accession>
<keyword evidence="2" id="KW-1185">Reference proteome</keyword>
<evidence type="ECO:0000313" key="1">
    <source>
        <dbReference type="EMBL" id="RXH93220.1"/>
    </source>
</evidence>
<sequence length="146" mass="16353">MSTSVCLKSPINPELGWCRVDQLGFELQLYFGLIEGSPDVYLLGELPKRGCNSIKQWSREESTFSAVQKFGLEDEVEERMERGMTERGASFGTRPCVQGPRPCVPGPVVGKLEVEGVGGRYNSPMGGNEKEKEERIRRRLVTRLCL</sequence>
<dbReference type="EMBL" id="RDQH01000333">
    <property type="protein sequence ID" value="RXH93220.1"/>
    <property type="molecule type" value="Genomic_DNA"/>
</dbReference>
<dbReference type="AlphaFoldDB" id="A0A498JCI8"/>
<comment type="caution">
    <text evidence="1">The sequence shown here is derived from an EMBL/GenBank/DDBJ whole genome shotgun (WGS) entry which is preliminary data.</text>
</comment>
<dbReference type="Proteomes" id="UP000290289">
    <property type="component" value="Chromosome 7"/>
</dbReference>
<protein>
    <submittedName>
        <fullName evidence="1">Uncharacterized protein</fullName>
    </submittedName>
</protein>
<name>A0A498JCI8_MALDO</name>
<proteinExistence type="predicted"/>
<evidence type="ECO:0000313" key="2">
    <source>
        <dbReference type="Proteomes" id="UP000290289"/>
    </source>
</evidence>
<gene>
    <name evidence="1" type="ORF">DVH24_013796</name>
</gene>